<organism evidence="1">
    <name type="scientific">uncultured Caudovirales phage</name>
    <dbReference type="NCBI Taxonomy" id="2100421"/>
    <lineage>
        <taxon>Viruses</taxon>
        <taxon>Duplodnaviria</taxon>
        <taxon>Heunggongvirae</taxon>
        <taxon>Uroviricota</taxon>
        <taxon>Caudoviricetes</taxon>
        <taxon>Peduoviridae</taxon>
        <taxon>Maltschvirus</taxon>
        <taxon>Maltschvirus maltsch</taxon>
    </lineage>
</organism>
<reference evidence="1" key="1">
    <citation type="submission" date="2020-04" db="EMBL/GenBank/DDBJ databases">
        <authorList>
            <person name="Chiriac C."/>
            <person name="Salcher M."/>
            <person name="Ghai R."/>
            <person name="Kavagutti S V."/>
        </authorList>
    </citation>
    <scope>NUCLEOTIDE SEQUENCE</scope>
</reference>
<proteinExistence type="predicted"/>
<dbReference type="EMBL" id="LR796434">
    <property type="protein sequence ID" value="CAB4144554.1"/>
    <property type="molecule type" value="Genomic_DNA"/>
</dbReference>
<evidence type="ECO:0000313" key="1">
    <source>
        <dbReference type="EMBL" id="CAB4144554.1"/>
    </source>
</evidence>
<gene>
    <name evidence="1" type="ORF">UFOVP460_45</name>
</gene>
<protein>
    <submittedName>
        <fullName evidence="1">Uncharacterized protein</fullName>
    </submittedName>
</protein>
<accession>A0A6J5MD91</accession>
<name>A0A6J5MD91_9CAUD</name>
<sequence length="122" mass="13257">MGLEGKRENSFIMRQAESFRQVGFPEVFEVFGLLCLIEKGKGGLVLSAVIGCVIIREGQSQARSEEFGLVSASPMVSGREVFNFDCPDGAEAGVVHIGCFMQDPLKAPIGLGQRLFQDPLTY</sequence>